<dbReference type="NCBIfam" id="TIGR00172">
    <property type="entry name" value="maf"/>
    <property type="match status" value="1"/>
</dbReference>
<dbReference type="AlphaFoldDB" id="A0A7C6ECW5"/>
<name>A0A7C6ECW5_UNCW3</name>
<dbReference type="HAMAP" id="MF_00528">
    <property type="entry name" value="Maf"/>
    <property type="match status" value="1"/>
</dbReference>
<protein>
    <recommendedName>
        <fullName evidence="3">dTTP/UTP pyrophosphatase</fullName>
        <shortName evidence="3">dTTPase/UTPase</shortName>
        <ecNumber evidence="3">3.6.1.9</ecNumber>
    </recommendedName>
    <alternativeName>
        <fullName evidence="3">Nucleoside triphosphate pyrophosphatase</fullName>
    </alternativeName>
    <alternativeName>
        <fullName evidence="3">Nucleotide pyrophosphatase</fullName>
        <shortName evidence="3">Nucleotide PPase</shortName>
    </alternativeName>
</protein>
<comment type="catalytic activity">
    <reaction evidence="3">
        <text>dTTP + H2O = dTMP + diphosphate + H(+)</text>
        <dbReference type="Rhea" id="RHEA:28534"/>
        <dbReference type="ChEBI" id="CHEBI:15377"/>
        <dbReference type="ChEBI" id="CHEBI:15378"/>
        <dbReference type="ChEBI" id="CHEBI:33019"/>
        <dbReference type="ChEBI" id="CHEBI:37568"/>
        <dbReference type="ChEBI" id="CHEBI:63528"/>
        <dbReference type="EC" id="3.6.1.9"/>
    </reaction>
</comment>
<dbReference type="GO" id="GO:0047429">
    <property type="term" value="F:nucleoside triphosphate diphosphatase activity"/>
    <property type="evidence" value="ECO:0007669"/>
    <property type="project" value="UniProtKB-EC"/>
</dbReference>
<feature type="active site" description="Proton acceptor" evidence="3">
    <location>
        <position position="78"/>
    </location>
</feature>
<dbReference type="CDD" id="cd00555">
    <property type="entry name" value="Maf"/>
    <property type="match status" value="1"/>
</dbReference>
<dbReference type="Gene3D" id="3.90.950.10">
    <property type="match status" value="1"/>
</dbReference>
<comment type="subcellular location">
    <subcellularLocation>
        <location evidence="3">Cytoplasm</location>
    </subcellularLocation>
</comment>
<comment type="catalytic activity">
    <reaction evidence="3">
        <text>UTP + H2O = UMP + diphosphate + H(+)</text>
        <dbReference type="Rhea" id="RHEA:29395"/>
        <dbReference type="ChEBI" id="CHEBI:15377"/>
        <dbReference type="ChEBI" id="CHEBI:15378"/>
        <dbReference type="ChEBI" id="CHEBI:33019"/>
        <dbReference type="ChEBI" id="CHEBI:46398"/>
        <dbReference type="ChEBI" id="CHEBI:57865"/>
        <dbReference type="EC" id="3.6.1.9"/>
    </reaction>
</comment>
<reference evidence="4" key="1">
    <citation type="journal article" date="2020" name="mSystems">
        <title>Genome- and Community-Level Interaction Insights into Carbon Utilization and Element Cycling Functions of Hydrothermarchaeota in Hydrothermal Sediment.</title>
        <authorList>
            <person name="Zhou Z."/>
            <person name="Liu Y."/>
            <person name="Xu W."/>
            <person name="Pan J."/>
            <person name="Luo Z.H."/>
            <person name="Li M."/>
        </authorList>
    </citation>
    <scope>NUCLEOTIDE SEQUENCE [LARGE SCALE GENOMIC DNA]</scope>
    <source>
        <strain evidence="4">SpSt-876</strain>
    </source>
</reference>
<evidence type="ECO:0000313" key="4">
    <source>
        <dbReference type="EMBL" id="HHS52219.1"/>
    </source>
</evidence>
<dbReference type="PIRSF" id="PIRSF006305">
    <property type="entry name" value="Maf"/>
    <property type="match status" value="1"/>
</dbReference>
<organism evidence="4">
    <name type="scientific">candidate division WOR-3 bacterium</name>
    <dbReference type="NCBI Taxonomy" id="2052148"/>
    <lineage>
        <taxon>Bacteria</taxon>
        <taxon>Bacteria division WOR-3</taxon>
    </lineage>
</organism>
<accession>A0A7C6ECW5</accession>
<dbReference type="PANTHER" id="PTHR43213">
    <property type="entry name" value="BIFUNCTIONAL DTTP/UTP PYROPHOSPHATASE/METHYLTRANSFERASE PROTEIN-RELATED"/>
    <property type="match status" value="1"/>
</dbReference>
<keyword evidence="2 3" id="KW-0378">Hydrolase</keyword>
<feature type="site" description="Important for substrate specificity" evidence="3">
    <location>
        <position position="12"/>
    </location>
</feature>
<comment type="function">
    <text evidence="3">Nucleoside triphosphate pyrophosphatase that hydrolyzes dTTP and UTP. May have a dual role in cell division arrest and in preventing the incorporation of modified nucleotides into cellular nucleic acids.</text>
</comment>
<dbReference type="EC" id="3.6.1.9" evidence="3"/>
<keyword evidence="3" id="KW-0963">Cytoplasm</keyword>
<dbReference type="GO" id="GO:0009117">
    <property type="term" value="P:nucleotide metabolic process"/>
    <property type="evidence" value="ECO:0007669"/>
    <property type="project" value="UniProtKB-KW"/>
</dbReference>
<sequence length="199" mass="22218">MARLYLASISPRRKEILKRLGIKFTVLTPKLIEDSAPTFNSARLGSIISPARYAIQLAKMKVDSVKHRITKGIILGMDTIVVLDKKILGKPKNQKSARQMLKMLSGKTHRVITGIYLLHLPNGNSCAGYETTKVKFRKLTKLEINQYIKTQEPYDKAGGYGIQGKAGLFIESINGCYSNVVGFPVTKFLKLLKKLNSHI</sequence>
<dbReference type="InterPro" id="IPR029001">
    <property type="entry name" value="ITPase-like_fam"/>
</dbReference>
<evidence type="ECO:0000256" key="3">
    <source>
        <dbReference type="HAMAP-Rule" id="MF_00528"/>
    </source>
</evidence>
<proteinExistence type="inferred from homology"/>
<gene>
    <name evidence="4" type="primary">maf</name>
    <name evidence="4" type="ORF">ENW73_05055</name>
</gene>
<keyword evidence="3" id="KW-0546">Nucleotide metabolism</keyword>
<comment type="cofactor">
    <cofactor evidence="1 3">
        <name>a divalent metal cation</name>
        <dbReference type="ChEBI" id="CHEBI:60240"/>
    </cofactor>
</comment>
<feature type="site" description="Important for substrate specificity" evidence="3">
    <location>
        <position position="79"/>
    </location>
</feature>
<comment type="similarity">
    <text evidence="3">Belongs to the Maf family. YhdE subfamily.</text>
</comment>
<feature type="site" description="Important for substrate specificity" evidence="3">
    <location>
        <position position="163"/>
    </location>
</feature>
<comment type="caution">
    <text evidence="3">Lacks conserved residue(s) required for the propagation of feature annotation.</text>
</comment>
<dbReference type="PANTHER" id="PTHR43213:SF5">
    <property type="entry name" value="BIFUNCTIONAL DTTP_UTP PYROPHOSPHATASE_METHYLTRANSFERASE PROTEIN-RELATED"/>
    <property type="match status" value="1"/>
</dbReference>
<dbReference type="SUPFAM" id="SSF52972">
    <property type="entry name" value="ITPase-like"/>
    <property type="match status" value="1"/>
</dbReference>
<dbReference type="Pfam" id="PF02545">
    <property type="entry name" value="Maf"/>
    <property type="match status" value="1"/>
</dbReference>
<comment type="caution">
    <text evidence="4">The sequence shown here is derived from an EMBL/GenBank/DDBJ whole genome shotgun (WGS) entry which is preliminary data.</text>
</comment>
<dbReference type="EMBL" id="DTLI01000133">
    <property type="protein sequence ID" value="HHS52219.1"/>
    <property type="molecule type" value="Genomic_DNA"/>
</dbReference>
<evidence type="ECO:0000256" key="1">
    <source>
        <dbReference type="ARBA" id="ARBA00001968"/>
    </source>
</evidence>
<dbReference type="InterPro" id="IPR003697">
    <property type="entry name" value="Maf-like"/>
</dbReference>
<dbReference type="GO" id="GO:0005737">
    <property type="term" value="C:cytoplasm"/>
    <property type="evidence" value="ECO:0007669"/>
    <property type="project" value="UniProtKB-SubCell"/>
</dbReference>
<evidence type="ECO:0000256" key="2">
    <source>
        <dbReference type="ARBA" id="ARBA00022801"/>
    </source>
</evidence>